<dbReference type="InterPro" id="IPR051053">
    <property type="entry name" value="ECH/Chromodomain_protein"/>
</dbReference>
<comment type="similarity">
    <text evidence="1">Belongs to the enoyl-CoA hydratase/isomerase family.</text>
</comment>
<proteinExistence type="inferred from homology"/>
<dbReference type="EC" id="4.2.1.17" evidence="2"/>
<evidence type="ECO:0000313" key="3">
    <source>
        <dbReference type="Proteomes" id="UP000392064"/>
    </source>
</evidence>
<keyword evidence="3" id="KW-1185">Reference proteome</keyword>
<dbReference type="Gene3D" id="3.90.226.10">
    <property type="entry name" value="2-enoyl-CoA Hydratase, Chain A, domain 1"/>
    <property type="match status" value="1"/>
</dbReference>
<sequence length="297" mass="31797">MTREVAGFDTISLEIDADGIAVLTLRRPDRLNAFTAEMLEELIAAFDLTDADDAVRAVIVTGSGRAFCAGADLSAGDTTFDYAANGDTPARGRYENGIHRDGGGLVTLRIFESLKPVIAAINGPAVGVGASMTLPMDARLATPDTKVGFVFARRGLVPDAAASWFLPRLVGLPTALEWSYSGRIFTTEEAMDRGLVSALHAPDDLLPAARTLALSMVSDSAPVSIALTRQLIWRMAGAAHPMDAHRADSRALEIQGASDDVREGVMSFLEKRKPVFPRKVSSDMPHIWEGQEAPEFS</sequence>
<dbReference type="GO" id="GO:0004300">
    <property type="term" value="F:enoyl-CoA hydratase activity"/>
    <property type="evidence" value="ECO:0007669"/>
    <property type="project" value="UniProtKB-EC"/>
</dbReference>
<dbReference type="RefSeq" id="WP_153652803.1">
    <property type="nucleotide sequence ID" value="NZ_CP045737.1"/>
</dbReference>
<dbReference type="CDD" id="cd06558">
    <property type="entry name" value="crotonase-like"/>
    <property type="match status" value="1"/>
</dbReference>
<dbReference type="PANTHER" id="PTHR43684">
    <property type="match status" value="1"/>
</dbReference>
<evidence type="ECO:0000313" key="2">
    <source>
        <dbReference type="EMBL" id="QGG41535.1"/>
    </source>
</evidence>
<dbReference type="InterPro" id="IPR014748">
    <property type="entry name" value="Enoyl-CoA_hydra_C"/>
</dbReference>
<reference evidence="2 3" key="1">
    <citation type="submission" date="2019-11" db="EMBL/GenBank/DDBJ databases">
        <authorList>
            <person name="Li J."/>
        </authorList>
    </citation>
    <scope>NUCLEOTIDE SEQUENCE [LARGE SCALE GENOMIC DNA]</scope>
    <source>
        <strain evidence="2 3">MF47</strain>
    </source>
</reference>
<organism evidence="2 3">
    <name type="scientific">Aeromicrobium yanjiei</name>
    <dbReference type="NCBI Taxonomy" id="2662028"/>
    <lineage>
        <taxon>Bacteria</taxon>
        <taxon>Bacillati</taxon>
        <taxon>Actinomycetota</taxon>
        <taxon>Actinomycetes</taxon>
        <taxon>Propionibacteriales</taxon>
        <taxon>Nocardioidaceae</taxon>
        <taxon>Aeromicrobium</taxon>
    </lineage>
</organism>
<keyword evidence="2" id="KW-0456">Lyase</keyword>
<accession>A0A5Q2MMA3</accession>
<dbReference type="InterPro" id="IPR001753">
    <property type="entry name" value="Enoyl-CoA_hydra/iso"/>
</dbReference>
<dbReference type="SUPFAM" id="SSF52096">
    <property type="entry name" value="ClpP/crotonase"/>
    <property type="match status" value="1"/>
</dbReference>
<dbReference type="KEGG" id="aef:GEV26_09275"/>
<dbReference type="Proteomes" id="UP000392064">
    <property type="component" value="Chromosome"/>
</dbReference>
<gene>
    <name evidence="2" type="ORF">GEV26_09275</name>
</gene>
<dbReference type="PANTHER" id="PTHR43684:SF4">
    <property type="entry name" value="ENOYL-COA HYDRATASE_ISOMERASE FAMILY PROTEIN (AFU_ORTHOLOGUE AFUA_1G01890)"/>
    <property type="match status" value="1"/>
</dbReference>
<name>A0A5Q2MMA3_9ACTN</name>
<dbReference type="InterPro" id="IPR029045">
    <property type="entry name" value="ClpP/crotonase-like_dom_sf"/>
</dbReference>
<dbReference type="Gene3D" id="1.10.12.10">
    <property type="entry name" value="Lyase 2-enoyl-coa Hydratase, Chain A, domain 2"/>
    <property type="match status" value="1"/>
</dbReference>
<evidence type="ECO:0000256" key="1">
    <source>
        <dbReference type="ARBA" id="ARBA00005254"/>
    </source>
</evidence>
<dbReference type="NCBIfam" id="NF006109">
    <property type="entry name" value="PRK08260.1"/>
    <property type="match status" value="1"/>
</dbReference>
<dbReference type="EMBL" id="CP045737">
    <property type="protein sequence ID" value="QGG41535.1"/>
    <property type="molecule type" value="Genomic_DNA"/>
</dbReference>
<protein>
    <submittedName>
        <fullName evidence="2">Enoyl-CoA hydratase</fullName>
        <ecNumber evidence="2">4.2.1.17</ecNumber>
    </submittedName>
</protein>
<dbReference type="AlphaFoldDB" id="A0A5Q2MMA3"/>
<dbReference type="Pfam" id="PF00378">
    <property type="entry name" value="ECH_1"/>
    <property type="match status" value="1"/>
</dbReference>